<feature type="binding site" evidence="6">
    <location>
        <begin position="154"/>
        <end position="157"/>
    </location>
    <ligand>
        <name>GTP</name>
        <dbReference type="ChEBI" id="CHEBI:37565"/>
    </ligand>
</feature>
<dbReference type="CDD" id="cd04088">
    <property type="entry name" value="EFG_mtEFG_II"/>
    <property type="match status" value="1"/>
</dbReference>
<dbReference type="SMART" id="SM00889">
    <property type="entry name" value="EFG_IV"/>
    <property type="match status" value="1"/>
</dbReference>
<dbReference type="Proteomes" id="UP000034810">
    <property type="component" value="Unassembled WGS sequence"/>
</dbReference>
<dbReference type="Pfam" id="PF14492">
    <property type="entry name" value="EFG_III"/>
    <property type="match status" value="1"/>
</dbReference>
<gene>
    <name evidence="6" type="primary">fusA</name>
    <name evidence="9" type="ORF">UV58_C0001G0015</name>
</gene>
<dbReference type="InterPro" id="IPR005517">
    <property type="entry name" value="Transl_elong_EFG/EF2_IV"/>
</dbReference>
<dbReference type="CDD" id="cd16262">
    <property type="entry name" value="EFG_III"/>
    <property type="match status" value="1"/>
</dbReference>
<accession>A0A0G1F8E1</accession>
<dbReference type="GO" id="GO:0005525">
    <property type="term" value="F:GTP binding"/>
    <property type="evidence" value="ECO:0007669"/>
    <property type="project" value="UniProtKB-UniRule"/>
</dbReference>
<dbReference type="PRINTS" id="PR00315">
    <property type="entry name" value="ELONGATNFCT"/>
</dbReference>
<dbReference type="InterPro" id="IPR035649">
    <property type="entry name" value="EFG_V"/>
</dbReference>
<evidence type="ECO:0000256" key="5">
    <source>
        <dbReference type="ARBA" id="ARBA00023134"/>
    </source>
</evidence>
<comment type="subcellular location">
    <subcellularLocation>
        <location evidence="6">Cytoplasm</location>
    </subcellularLocation>
</comment>
<dbReference type="InterPro" id="IPR014721">
    <property type="entry name" value="Ribsml_uS5_D2-typ_fold_subgr"/>
</dbReference>
<dbReference type="FunFam" id="3.30.70.240:FF:000001">
    <property type="entry name" value="Elongation factor G"/>
    <property type="match status" value="1"/>
</dbReference>
<dbReference type="PANTHER" id="PTHR43261">
    <property type="entry name" value="TRANSLATION ELONGATION FACTOR G-RELATED"/>
    <property type="match status" value="1"/>
</dbReference>
<dbReference type="InterPro" id="IPR004540">
    <property type="entry name" value="Transl_elong_EFG/EF2"/>
</dbReference>
<evidence type="ECO:0000256" key="7">
    <source>
        <dbReference type="NCBIfam" id="TIGR00484"/>
    </source>
</evidence>
<dbReference type="Gene3D" id="3.30.70.870">
    <property type="entry name" value="Elongation Factor G (Translational Gtpase), domain 3"/>
    <property type="match status" value="1"/>
</dbReference>
<dbReference type="PROSITE" id="PS51722">
    <property type="entry name" value="G_TR_2"/>
    <property type="match status" value="1"/>
</dbReference>
<dbReference type="GO" id="GO:0003924">
    <property type="term" value="F:GTPase activity"/>
    <property type="evidence" value="ECO:0007669"/>
    <property type="project" value="InterPro"/>
</dbReference>
<dbReference type="InterPro" id="IPR027417">
    <property type="entry name" value="P-loop_NTPase"/>
</dbReference>
<name>A0A0G1F8E1_9BACT</name>
<dbReference type="InterPro" id="IPR009022">
    <property type="entry name" value="EFG_III"/>
</dbReference>
<dbReference type="Gene3D" id="3.30.70.240">
    <property type="match status" value="1"/>
</dbReference>
<dbReference type="SUPFAM" id="SSF50447">
    <property type="entry name" value="Translation proteins"/>
    <property type="match status" value="1"/>
</dbReference>
<evidence type="ECO:0000256" key="3">
    <source>
        <dbReference type="ARBA" id="ARBA00022768"/>
    </source>
</evidence>
<dbReference type="SUPFAM" id="SSF54211">
    <property type="entry name" value="Ribosomal protein S5 domain 2-like"/>
    <property type="match status" value="1"/>
</dbReference>
<dbReference type="Gene3D" id="3.30.230.10">
    <property type="match status" value="1"/>
</dbReference>
<dbReference type="NCBIfam" id="TIGR00231">
    <property type="entry name" value="small_GTP"/>
    <property type="match status" value="1"/>
</dbReference>
<dbReference type="Gene3D" id="3.40.50.300">
    <property type="entry name" value="P-loop containing nucleotide triphosphate hydrolases"/>
    <property type="match status" value="1"/>
</dbReference>
<dbReference type="PATRIC" id="fig|1619011.3.peg.16"/>
<dbReference type="InterPro" id="IPR035647">
    <property type="entry name" value="EFG_III/V"/>
</dbReference>
<dbReference type="FunFam" id="3.30.230.10:FF:000003">
    <property type="entry name" value="Elongation factor G"/>
    <property type="match status" value="1"/>
</dbReference>
<keyword evidence="4 6" id="KW-0648">Protein biosynthesis</keyword>
<sequence>MRYPLERYRNIGIIAHIDAGKTTVSERILFYTGISHKIGEVHEGQAIMDWMEQERERGITITSAATTCFWTQVREVKKAADDSQRAKLKKEKEHRINIIDTPGHVDFTAEVERSLRVLDGGVVVFDGVAGVEPQSETVWHQADKYKVPRICFINKMDRMGASFENSFNSILEKLTPYAVVVQLPIGSEENFQGVVDLLEKKAFVFKGDHGENIEEIEIPREMVGQVEQKRARLVEKIVEKEETLMEKYLAGEEIGLDDLRRVLRKATIDNELVPVFCGSALKNKGVQFVLDGVIDYLPSPLEINHLKPIKGTSPRTGEEIIRQPSDNEPLTTLAFKIATDPFVGNLTYFRIYSGVMKKGTYILNSTRNNQERVGRIVRMHANHREDVEEMFAGDLGAIVGLKGTGTGDTLCSPEDPIILEGITFKEPVINLKIEPKTKADQEKLGLALRRLADEDPTFRVTGDLETGETIIWGMGELHLEILVDRMKREFGVEANVGRPRVSYKETVRANAEAEGKYIRQSGGRGQYGHVEIKIKPLERGKGFVFVNQIKGGIIPQEFIPAVEKGIKEAMDRGIVAGYPVTDTEVTLFDGSYHEVDSSEAAFKIAGSMAFQEAAKRAQPVILEPIMKIQVITPPDFLGDVTGDLNSKRGRIESLSDRIMMKVVDAKVPLSEMFGYVTNLRSMTQGRGTFTMEFSHYEEAPKNIEQLIVEGKK</sequence>
<dbReference type="Pfam" id="PF03764">
    <property type="entry name" value="EFG_IV"/>
    <property type="match status" value="1"/>
</dbReference>
<dbReference type="CDD" id="cd01434">
    <property type="entry name" value="EFG_mtEFG1_IV"/>
    <property type="match status" value="1"/>
</dbReference>
<dbReference type="PANTHER" id="PTHR43261:SF1">
    <property type="entry name" value="RIBOSOME-RELEASING FACTOR 2, MITOCHONDRIAL"/>
    <property type="match status" value="1"/>
</dbReference>
<comment type="similarity">
    <text evidence="1 6">Belongs to the TRAFAC class translation factor GTPase superfamily. Classic translation factor GTPase family. EF-G/EF-2 subfamily.</text>
</comment>
<dbReference type="FunFam" id="2.40.30.10:FF:000006">
    <property type="entry name" value="Elongation factor G"/>
    <property type="match status" value="1"/>
</dbReference>
<proteinExistence type="inferred from homology"/>
<dbReference type="GO" id="GO:0003746">
    <property type="term" value="F:translation elongation factor activity"/>
    <property type="evidence" value="ECO:0007669"/>
    <property type="project" value="UniProtKB-UniRule"/>
</dbReference>
<keyword evidence="5 6" id="KW-0342">GTP-binding</keyword>
<reference evidence="9 10" key="1">
    <citation type="journal article" date="2015" name="Nature">
        <title>rRNA introns, odd ribosomes, and small enigmatic genomes across a large radiation of phyla.</title>
        <authorList>
            <person name="Brown C.T."/>
            <person name="Hug L.A."/>
            <person name="Thomas B.C."/>
            <person name="Sharon I."/>
            <person name="Castelle C.J."/>
            <person name="Singh A."/>
            <person name="Wilkins M.J."/>
            <person name="Williams K.H."/>
            <person name="Banfield J.F."/>
        </authorList>
    </citation>
    <scope>NUCLEOTIDE SEQUENCE [LARGE SCALE GENOMIC DNA]</scope>
</reference>
<comment type="caution">
    <text evidence="9">The sequence shown here is derived from an EMBL/GenBank/DDBJ whole genome shotgun (WGS) entry which is preliminary data.</text>
</comment>
<dbReference type="SMART" id="SM00838">
    <property type="entry name" value="EFG_C"/>
    <property type="match status" value="1"/>
</dbReference>
<dbReference type="SUPFAM" id="SSF52540">
    <property type="entry name" value="P-loop containing nucleoside triphosphate hydrolases"/>
    <property type="match status" value="1"/>
</dbReference>
<dbReference type="InterPro" id="IPR031157">
    <property type="entry name" value="G_TR_CS"/>
</dbReference>
<dbReference type="CDD" id="cd03713">
    <property type="entry name" value="EFG_mtEFG_C"/>
    <property type="match status" value="1"/>
</dbReference>
<evidence type="ECO:0000256" key="2">
    <source>
        <dbReference type="ARBA" id="ARBA00022741"/>
    </source>
</evidence>
<dbReference type="GO" id="GO:0032790">
    <property type="term" value="P:ribosome disassembly"/>
    <property type="evidence" value="ECO:0007669"/>
    <property type="project" value="TreeGrafter"/>
</dbReference>
<dbReference type="NCBIfam" id="NF009381">
    <property type="entry name" value="PRK12740.1-5"/>
    <property type="match status" value="1"/>
</dbReference>
<dbReference type="FunFam" id="3.40.50.300:FF:000029">
    <property type="entry name" value="Elongation factor G"/>
    <property type="match status" value="1"/>
</dbReference>
<evidence type="ECO:0000256" key="4">
    <source>
        <dbReference type="ARBA" id="ARBA00022917"/>
    </source>
</evidence>
<dbReference type="SUPFAM" id="SSF54980">
    <property type="entry name" value="EF-G C-terminal domain-like"/>
    <property type="match status" value="2"/>
</dbReference>
<dbReference type="FunFam" id="3.30.70.870:FF:000001">
    <property type="entry name" value="Elongation factor G"/>
    <property type="match status" value="1"/>
</dbReference>
<evidence type="ECO:0000259" key="8">
    <source>
        <dbReference type="PROSITE" id="PS51722"/>
    </source>
</evidence>
<dbReference type="InterPro" id="IPR009000">
    <property type="entry name" value="Transl_B-barrel_sf"/>
</dbReference>
<dbReference type="PROSITE" id="PS00301">
    <property type="entry name" value="G_TR_1"/>
    <property type="match status" value="1"/>
</dbReference>
<dbReference type="GO" id="GO:0005737">
    <property type="term" value="C:cytoplasm"/>
    <property type="evidence" value="ECO:0007669"/>
    <property type="project" value="UniProtKB-SubCell"/>
</dbReference>
<keyword evidence="2 6" id="KW-0547">Nucleotide-binding</keyword>
<evidence type="ECO:0000256" key="6">
    <source>
        <dbReference type="HAMAP-Rule" id="MF_00054"/>
    </source>
</evidence>
<dbReference type="InterPro" id="IPR041095">
    <property type="entry name" value="EFG_II"/>
</dbReference>
<protein>
    <recommendedName>
        <fullName evidence="6 7">Elongation factor G</fullName>
        <shortName evidence="6">EF-G</shortName>
    </recommendedName>
</protein>
<evidence type="ECO:0000313" key="10">
    <source>
        <dbReference type="Proteomes" id="UP000034810"/>
    </source>
</evidence>
<dbReference type="InterPro" id="IPR005225">
    <property type="entry name" value="Small_GTP-bd"/>
</dbReference>
<dbReference type="EMBL" id="LCFA01000001">
    <property type="protein sequence ID" value="KKS83088.1"/>
    <property type="molecule type" value="Genomic_DNA"/>
</dbReference>
<comment type="function">
    <text evidence="6">Catalyzes the GTP-dependent ribosomal translocation step during translation elongation. During this step, the ribosome changes from the pre-translocational (PRE) to the post-translocational (POST) state as the newly formed A-site-bound peptidyl-tRNA and P-site-bound deacylated tRNA move to the P and E sites, respectively. Catalyzes the coordinated movement of the two tRNA molecules, the mRNA and conformational changes in the ribosome.</text>
</comment>
<dbReference type="AlphaFoldDB" id="A0A0G1F8E1"/>
<dbReference type="Pfam" id="PF00009">
    <property type="entry name" value="GTP_EFTU"/>
    <property type="match status" value="1"/>
</dbReference>
<dbReference type="Pfam" id="PF00679">
    <property type="entry name" value="EFG_C"/>
    <property type="match status" value="1"/>
</dbReference>
<dbReference type="CDD" id="cd01886">
    <property type="entry name" value="EF-G"/>
    <property type="match status" value="1"/>
</dbReference>
<dbReference type="InterPro" id="IPR020568">
    <property type="entry name" value="Ribosomal_Su5_D2-typ_SF"/>
</dbReference>
<organism evidence="9 10">
    <name type="scientific">Candidatus Wolfebacteria bacterium GW2011_GWC1_43_10</name>
    <dbReference type="NCBI Taxonomy" id="1619011"/>
    <lineage>
        <taxon>Bacteria</taxon>
        <taxon>Candidatus Wolfeibacteriota</taxon>
    </lineage>
</organism>
<dbReference type="Pfam" id="PF22042">
    <property type="entry name" value="EF-G_D2"/>
    <property type="match status" value="1"/>
</dbReference>
<dbReference type="HAMAP" id="MF_00054_B">
    <property type="entry name" value="EF_G_EF_2_B"/>
    <property type="match status" value="1"/>
</dbReference>
<dbReference type="InterPro" id="IPR053905">
    <property type="entry name" value="EF-G-like_DII"/>
</dbReference>
<dbReference type="InterPro" id="IPR000795">
    <property type="entry name" value="T_Tr_GTP-bd_dom"/>
</dbReference>
<feature type="binding site" evidence="6">
    <location>
        <begin position="15"/>
        <end position="22"/>
    </location>
    <ligand>
        <name>GTP</name>
        <dbReference type="ChEBI" id="CHEBI:37565"/>
    </ligand>
</feature>
<feature type="domain" description="Tr-type G" evidence="8">
    <location>
        <begin position="6"/>
        <end position="301"/>
    </location>
</feature>
<evidence type="ECO:0000256" key="1">
    <source>
        <dbReference type="ARBA" id="ARBA00005870"/>
    </source>
</evidence>
<dbReference type="InterPro" id="IPR047872">
    <property type="entry name" value="EFG_IV"/>
</dbReference>
<dbReference type="InterPro" id="IPR000640">
    <property type="entry name" value="EFG_V-like"/>
</dbReference>
<evidence type="ECO:0000313" key="9">
    <source>
        <dbReference type="EMBL" id="KKS83088.1"/>
    </source>
</evidence>
<keyword evidence="6" id="KW-0963">Cytoplasm</keyword>
<keyword evidence="3 6" id="KW-0251">Elongation factor</keyword>
<dbReference type="NCBIfam" id="TIGR00484">
    <property type="entry name" value="EF-G"/>
    <property type="match status" value="1"/>
</dbReference>
<dbReference type="Gene3D" id="2.40.30.10">
    <property type="entry name" value="Translation factors"/>
    <property type="match status" value="1"/>
</dbReference>
<feature type="binding site" evidence="6">
    <location>
        <begin position="100"/>
        <end position="104"/>
    </location>
    <ligand>
        <name>GTP</name>
        <dbReference type="ChEBI" id="CHEBI:37565"/>
    </ligand>
</feature>